<evidence type="ECO:0000313" key="4">
    <source>
        <dbReference type="Proteomes" id="UP000244225"/>
    </source>
</evidence>
<feature type="transmembrane region" description="Helical" evidence="1">
    <location>
        <begin position="266"/>
        <end position="288"/>
    </location>
</feature>
<feature type="transmembrane region" description="Helical" evidence="1">
    <location>
        <begin position="128"/>
        <end position="145"/>
    </location>
</feature>
<dbReference type="Proteomes" id="UP000244225">
    <property type="component" value="Unassembled WGS sequence"/>
</dbReference>
<reference evidence="3 4" key="1">
    <citation type="submission" date="2018-04" db="EMBL/GenBank/DDBJ databases">
        <title>Genomic Encyclopedia of Archaeal and Bacterial Type Strains, Phase II (KMG-II): from individual species to whole genera.</title>
        <authorList>
            <person name="Goeker M."/>
        </authorList>
    </citation>
    <scope>NUCLEOTIDE SEQUENCE [LARGE SCALE GENOMIC DNA]</scope>
    <source>
        <strain evidence="3 4">DSM 100162</strain>
    </source>
</reference>
<evidence type="ECO:0000256" key="1">
    <source>
        <dbReference type="SAM" id="Phobius"/>
    </source>
</evidence>
<feature type="transmembrane region" description="Helical" evidence="1">
    <location>
        <begin position="210"/>
        <end position="230"/>
    </location>
</feature>
<keyword evidence="1" id="KW-1133">Transmembrane helix</keyword>
<dbReference type="AlphaFoldDB" id="A0A2T5YTS9"/>
<feature type="transmembrane region" description="Helical" evidence="1">
    <location>
        <begin position="103"/>
        <end position="122"/>
    </location>
</feature>
<feature type="transmembrane region" description="Helical" evidence="1">
    <location>
        <begin position="152"/>
        <end position="169"/>
    </location>
</feature>
<protein>
    <submittedName>
        <fullName evidence="3">Putative membrane protein DUF2157</fullName>
    </submittedName>
</protein>
<feature type="transmembrane region" description="Helical" evidence="1">
    <location>
        <begin position="175"/>
        <end position="198"/>
    </location>
</feature>
<name>A0A2T5YTS9_9BACT</name>
<dbReference type="OrthoDB" id="327621at2"/>
<proteinExistence type="predicted"/>
<dbReference type="EMBL" id="QBKI01000001">
    <property type="protein sequence ID" value="PTX22725.1"/>
    <property type="molecule type" value="Genomic_DNA"/>
</dbReference>
<sequence>MKQNITRELIYSIARHSNWQAAGIERKLRSEGLYATPRNWATFARLFLLGTGASFTLAGIVFFFAYNWTDMHKFVKLGLLQFLLLAITFAALVPRFSKTIRNVLLTASAVLVGVLFAVYGQIYQTGANAFDFFWGWTYCVVLWVLVANFQPLWFIFLALLNTTFILYTQQVATHWSFALVLDALFILNAVAVVVWEALEAKGKVNVQHRWFPRIVGLAAIVFITISMISLLYNNFNDFREDYGLALLLGFGMYGAAIWYGMRKRELFYLTAVPFSAIAFFTALIIRIGENLPELMLMLATVFVIGSITLLVQYLGNLYRQWHG</sequence>
<comment type="caution">
    <text evidence="3">The sequence shown here is derived from an EMBL/GenBank/DDBJ whole genome shotgun (WGS) entry which is preliminary data.</text>
</comment>
<gene>
    <name evidence="3" type="ORF">C8N40_101553</name>
</gene>
<feature type="domain" description="DUF2157" evidence="2">
    <location>
        <begin position="41"/>
        <end position="153"/>
    </location>
</feature>
<keyword evidence="4" id="KW-1185">Reference proteome</keyword>
<feature type="transmembrane region" description="Helical" evidence="1">
    <location>
        <begin position="294"/>
        <end position="315"/>
    </location>
</feature>
<feature type="transmembrane region" description="Helical" evidence="1">
    <location>
        <begin position="46"/>
        <end position="66"/>
    </location>
</feature>
<feature type="transmembrane region" description="Helical" evidence="1">
    <location>
        <begin position="242"/>
        <end position="259"/>
    </location>
</feature>
<evidence type="ECO:0000313" key="3">
    <source>
        <dbReference type="EMBL" id="PTX22725.1"/>
    </source>
</evidence>
<feature type="transmembrane region" description="Helical" evidence="1">
    <location>
        <begin position="78"/>
        <end position="96"/>
    </location>
</feature>
<evidence type="ECO:0000259" key="2">
    <source>
        <dbReference type="Pfam" id="PF09925"/>
    </source>
</evidence>
<organism evidence="3 4">
    <name type="scientific">Pontibacter mucosus</name>
    <dbReference type="NCBI Taxonomy" id="1649266"/>
    <lineage>
        <taxon>Bacteria</taxon>
        <taxon>Pseudomonadati</taxon>
        <taxon>Bacteroidota</taxon>
        <taxon>Cytophagia</taxon>
        <taxon>Cytophagales</taxon>
        <taxon>Hymenobacteraceae</taxon>
        <taxon>Pontibacter</taxon>
    </lineage>
</organism>
<accession>A0A2T5YTS9</accession>
<dbReference type="Pfam" id="PF09925">
    <property type="entry name" value="DUF2157"/>
    <property type="match status" value="1"/>
</dbReference>
<dbReference type="InterPro" id="IPR018677">
    <property type="entry name" value="DUF2157"/>
</dbReference>
<dbReference type="RefSeq" id="WP_108210247.1">
    <property type="nucleotide sequence ID" value="NZ_QBKI01000001.1"/>
</dbReference>
<keyword evidence="1" id="KW-0472">Membrane</keyword>
<keyword evidence="1" id="KW-0812">Transmembrane</keyword>